<dbReference type="Proteomes" id="UP000774000">
    <property type="component" value="Unassembled WGS sequence"/>
</dbReference>
<keyword evidence="1" id="KW-0472">Membrane</keyword>
<protein>
    <submittedName>
        <fullName evidence="2">Uncharacterized protein</fullName>
    </submittedName>
</protein>
<keyword evidence="3" id="KW-1185">Reference proteome</keyword>
<dbReference type="AlphaFoldDB" id="A0A938XUQ1"/>
<sequence>MSKKIKNVVIVAVVQLILHGIWEYAQCGIFYTMEGQSSFEHTQLMFSATTGDVGIALTLFLILVIGNSDWNWFLSDWDKKDKIIMILYGLFVSFFFEVHALYHGRWGYSAEMPFFPGTNIGLLPVVQLLTLLPLGFWISKKIIKKYIN</sequence>
<evidence type="ECO:0000313" key="3">
    <source>
        <dbReference type="Proteomes" id="UP000774000"/>
    </source>
</evidence>
<dbReference type="EMBL" id="JAFBDQ010000003">
    <property type="protein sequence ID" value="MBM7555902.1"/>
    <property type="molecule type" value="Genomic_DNA"/>
</dbReference>
<accession>A0A938XUQ1</accession>
<evidence type="ECO:0000313" key="2">
    <source>
        <dbReference type="EMBL" id="MBM7555902.1"/>
    </source>
</evidence>
<feature type="transmembrane region" description="Helical" evidence="1">
    <location>
        <begin position="114"/>
        <end position="138"/>
    </location>
</feature>
<organism evidence="2 3">
    <name type="scientific">Halanaerobacter jeridensis</name>
    <dbReference type="NCBI Taxonomy" id="706427"/>
    <lineage>
        <taxon>Bacteria</taxon>
        <taxon>Bacillati</taxon>
        <taxon>Bacillota</taxon>
        <taxon>Clostridia</taxon>
        <taxon>Halanaerobiales</taxon>
        <taxon>Halobacteroidaceae</taxon>
        <taxon>Halanaerobacter</taxon>
    </lineage>
</organism>
<name>A0A938XUQ1_9FIRM</name>
<feature type="transmembrane region" description="Helical" evidence="1">
    <location>
        <begin position="85"/>
        <end position="102"/>
    </location>
</feature>
<proteinExistence type="predicted"/>
<gene>
    <name evidence="2" type="ORF">JOC47_000736</name>
</gene>
<keyword evidence="1" id="KW-0812">Transmembrane</keyword>
<keyword evidence="1" id="KW-1133">Transmembrane helix</keyword>
<evidence type="ECO:0000256" key="1">
    <source>
        <dbReference type="SAM" id="Phobius"/>
    </source>
</evidence>
<reference evidence="2" key="1">
    <citation type="submission" date="2021-01" db="EMBL/GenBank/DDBJ databases">
        <title>Genomic Encyclopedia of Type Strains, Phase IV (KMG-IV): sequencing the most valuable type-strain genomes for metagenomic binning, comparative biology and taxonomic classification.</title>
        <authorList>
            <person name="Goeker M."/>
        </authorList>
    </citation>
    <scope>NUCLEOTIDE SEQUENCE</scope>
    <source>
        <strain evidence="2">DSM 23230</strain>
    </source>
</reference>
<dbReference type="RefSeq" id="WP_204700619.1">
    <property type="nucleotide sequence ID" value="NZ_JAFBDQ010000003.1"/>
</dbReference>
<feature type="transmembrane region" description="Helical" evidence="1">
    <location>
        <begin position="43"/>
        <end position="65"/>
    </location>
</feature>
<comment type="caution">
    <text evidence="2">The sequence shown here is derived from an EMBL/GenBank/DDBJ whole genome shotgun (WGS) entry which is preliminary data.</text>
</comment>